<dbReference type="RefSeq" id="WP_169073903.1">
    <property type="nucleotide sequence ID" value="NZ_JABBXH010000001.1"/>
</dbReference>
<evidence type="ECO:0000256" key="6">
    <source>
        <dbReference type="SAM" id="Phobius"/>
    </source>
</evidence>
<keyword evidence="5 6" id="KW-0472">Membrane</keyword>
<keyword evidence="8" id="KW-1185">Reference proteome</keyword>
<feature type="transmembrane region" description="Helical" evidence="6">
    <location>
        <begin position="7"/>
        <end position="27"/>
    </location>
</feature>
<organism evidence="7 8">
    <name type="scientific">Thalassotalea algicola</name>
    <dbReference type="NCBI Taxonomy" id="2716224"/>
    <lineage>
        <taxon>Bacteria</taxon>
        <taxon>Pseudomonadati</taxon>
        <taxon>Pseudomonadota</taxon>
        <taxon>Gammaproteobacteria</taxon>
        <taxon>Alteromonadales</taxon>
        <taxon>Colwelliaceae</taxon>
        <taxon>Thalassotalea</taxon>
    </lineage>
</organism>
<evidence type="ECO:0000313" key="7">
    <source>
        <dbReference type="EMBL" id="NMP30614.1"/>
    </source>
</evidence>
<dbReference type="EMBL" id="JABBXH010000001">
    <property type="protein sequence ID" value="NMP30614.1"/>
    <property type="molecule type" value="Genomic_DNA"/>
</dbReference>
<keyword evidence="2" id="KW-1003">Cell membrane</keyword>
<reference evidence="7 8" key="1">
    <citation type="submission" date="2020-04" db="EMBL/GenBank/DDBJ databases">
        <title>Thalassotalea sp. M1531, isolated from the surface of marine red alga.</title>
        <authorList>
            <person name="Pang L."/>
            <person name="Lu D.-C."/>
        </authorList>
    </citation>
    <scope>NUCLEOTIDE SEQUENCE [LARGE SCALE GENOMIC DNA]</scope>
    <source>
        <strain evidence="7 8">M1531</strain>
    </source>
</reference>
<protein>
    <recommendedName>
        <fullName evidence="9">Thiosulfate reductase</fullName>
    </recommendedName>
</protein>
<feature type="transmembrane region" description="Helical" evidence="6">
    <location>
        <begin position="64"/>
        <end position="82"/>
    </location>
</feature>
<evidence type="ECO:0008006" key="9">
    <source>
        <dbReference type="Google" id="ProtNLM"/>
    </source>
</evidence>
<proteinExistence type="predicted"/>
<evidence type="ECO:0000256" key="5">
    <source>
        <dbReference type="ARBA" id="ARBA00023136"/>
    </source>
</evidence>
<dbReference type="Proteomes" id="UP000568664">
    <property type="component" value="Unassembled WGS sequence"/>
</dbReference>
<evidence type="ECO:0000256" key="4">
    <source>
        <dbReference type="ARBA" id="ARBA00022989"/>
    </source>
</evidence>
<comment type="subcellular location">
    <subcellularLocation>
        <location evidence="1">Cell membrane</location>
        <topology evidence="1">Multi-pass membrane protein</topology>
    </subcellularLocation>
</comment>
<keyword evidence="3 6" id="KW-0812">Transmembrane</keyword>
<accession>A0A7Y0LAD9</accession>
<keyword evidence="4 6" id="KW-1133">Transmembrane helix</keyword>
<sequence>MNTTKIIASWFILITLTLLSVFVGQVIGNHSLFLFLVLAIVSLKGQQIIDIFMELKEAPRFWRLLLLSYVLLVPAIILVIYLL</sequence>
<name>A0A7Y0LAD9_9GAMM</name>
<gene>
    <name evidence="7" type="ORF">HII17_03480</name>
</gene>
<dbReference type="GO" id="GO:0005886">
    <property type="term" value="C:plasma membrane"/>
    <property type="evidence" value="ECO:0007669"/>
    <property type="project" value="UniProtKB-SubCell"/>
</dbReference>
<dbReference type="InterPro" id="IPR005171">
    <property type="entry name" value="Cyt_c_oxidase_su4_prok"/>
</dbReference>
<dbReference type="AlphaFoldDB" id="A0A7Y0LAD9"/>
<evidence type="ECO:0000256" key="2">
    <source>
        <dbReference type="ARBA" id="ARBA00022475"/>
    </source>
</evidence>
<comment type="caution">
    <text evidence="7">The sequence shown here is derived from an EMBL/GenBank/DDBJ whole genome shotgun (WGS) entry which is preliminary data.</text>
</comment>
<evidence type="ECO:0000313" key="8">
    <source>
        <dbReference type="Proteomes" id="UP000568664"/>
    </source>
</evidence>
<dbReference type="Pfam" id="PF03626">
    <property type="entry name" value="COX4_pro"/>
    <property type="match status" value="1"/>
</dbReference>
<evidence type="ECO:0000256" key="3">
    <source>
        <dbReference type="ARBA" id="ARBA00022692"/>
    </source>
</evidence>
<evidence type="ECO:0000256" key="1">
    <source>
        <dbReference type="ARBA" id="ARBA00004651"/>
    </source>
</evidence>